<dbReference type="AlphaFoldDB" id="A0A1B0CM96"/>
<dbReference type="EMBL" id="AJWK01018416">
    <property type="status" value="NOT_ANNOTATED_CDS"/>
    <property type="molecule type" value="Genomic_DNA"/>
</dbReference>
<dbReference type="EnsemblMetazoa" id="LLOJ005784-RA">
    <property type="protein sequence ID" value="LLOJ005784-PA"/>
    <property type="gene ID" value="LLOJ005784"/>
</dbReference>
<dbReference type="EMBL" id="AJWK01018417">
    <property type="status" value="NOT_ANNOTATED_CDS"/>
    <property type="molecule type" value="Genomic_DNA"/>
</dbReference>
<name>A0A1B0CM96_LUTLO</name>
<evidence type="ECO:0000313" key="2">
    <source>
        <dbReference type="Proteomes" id="UP000092461"/>
    </source>
</evidence>
<dbReference type="Proteomes" id="UP000092461">
    <property type="component" value="Unassembled WGS sequence"/>
</dbReference>
<dbReference type="EMBL" id="AJWK01018415">
    <property type="status" value="NOT_ANNOTATED_CDS"/>
    <property type="molecule type" value="Genomic_DNA"/>
</dbReference>
<protein>
    <submittedName>
        <fullName evidence="1">Uncharacterized protein</fullName>
    </submittedName>
</protein>
<accession>A0A1B0CM96</accession>
<proteinExistence type="predicted"/>
<keyword evidence="2" id="KW-1185">Reference proteome</keyword>
<organism evidence="1 2">
    <name type="scientific">Lutzomyia longipalpis</name>
    <name type="common">Sand fly</name>
    <dbReference type="NCBI Taxonomy" id="7200"/>
    <lineage>
        <taxon>Eukaryota</taxon>
        <taxon>Metazoa</taxon>
        <taxon>Ecdysozoa</taxon>
        <taxon>Arthropoda</taxon>
        <taxon>Hexapoda</taxon>
        <taxon>Insecta</taxon>
        <taxon>Pterygota</taxon>
        <taxon>Neoptera</taxon>
        <taxon>Endopterygota</taxon>
        <taxon>Diptera</taxon>
        <taxon>Nematocera</taxon>
        <taxon>Psychodoidea</taxon>
        <taxon>Psychodidae</taxon>
        <taxon>Lutzomyia</taxon>
        <taxon>Lutzomyia</taxon>
    </lineage>
</organism>
<dbReference type="VEuPathDB" id="VectorBase:LLOJ005784"/>
<evidence type="ECO:0000313" key="1">
    <source>
        <dbReference type="EnsemblMetazoa" id="LLOJ005784-PA"/>
    </source>
</evidence>
<reference evidence="1" key="1">
    <citation type="submission" date="2020-05" db="UniProtKB">
        <authorList>
            <consortium name="EnsemblMetazoa"/>
        </authorList>
    </citation>
    <scope>IDENTIFICATION</scope>
    <source>
        <strain evidence="1">Jacobina</strain>
    </source>
</reference>
<sequence length="86" mass="9580">TFSGNSSDEFESFCESLIELFCDEEARLGDDKLRSSSLVSDCLTEFARSFERTRDRHDSRSRLCANQHAAGPNPLILGAKVALSQH</sequence>